<dbReference type="InterPro" id="IPR000169">
    <property type="entry name" value="Pept_cys_AS"/>
</dbReference>
<evidence type="ECO:0000256" key="4">
    <source>
        <dbReference type="ARBA" id="ARBA00022801"/>
    </source>
</evidence>
<feature type="domain" description="Peptidase C1A propeptide" evidence="8">
    <location>
        <begin position="24"/>
        <end position="63"/>
    </location>
</feature>
<accession>T1HMP8</accession>
<dbReference type="InterPro" id="IPR012599">
    <property type="entry name" value="Propeptide_C1A"/>
</dbReference>
<dbReference type="HOGENOM" id="CLU_115452_0_0_1"/>
<comment type="similarity">
    <text evidence="1">Belongs to the peptidase C1 family.</text>
</comment>
<evidence type="ECO:0000259" key="8">
    <source>
        <dbReference type="Pfam" id="PF08127"/>
    </source>
</evidence>
<dbReference type="EnsemblMetazoa" id="RPRC005322-RA">
    <property type="protein sequence ID" value="RPRC005322-PA"/>
    <property type="gene ID" value="RPRC005322"/>
</dbReference>
<evidence type="ECO:0000256" key="2">
    <source>
        <dbReference type="ARBA" id="ARBA00022670"/>
    </source>
</evidence>
<reference evidence="9" key="1">
    <citation type="submission" date="2015-05" db="UniProtKB">
        <authorList>
            <consortium name="EnsemblMetazoa"/>
        </authorList>
    </citation>
    <scope>IDENTIFICATION</scope>
</reference>
<evidence type="ECO:0000313" key="9">
    <source>
        <dbReference type="EnsemblMetazoa" id="RPRC005322-PA"/>
    </source>
</evidence>
<evidence type="ECO:0000256" key="3">
    <source>
        <dbReference type="ARBA" id="ARBA00022729"/>
    </source>
</evidence>
<evidence type="ECO:0000256" key="6">
    <source>
        <dbReference type="ARBA" id="ARBA00023157"/>
    </source>
</evidence>
<proteinExistence type="inferred from homology"/>
<dbReference type="InParanoid" id="T1HMP8"/>
<evidence type="ECO:0000256" key="5">
    <source>
        <dbReference type="ARBA" id="ARBA00022807"/>
    </source>
</evidence>
<keyword evidence="2" id="KW-0645">Protease</keyword>
<keyword evidence="5" id="KW-0788">Thiol protease</keyword>
<organism evidence="9 10">
    <name type="scientific">Rhodnius prolixus</name>
    <name type="common">Triatomid bug</name>
    <dbReference type="NCBI Taxonomy" id="13249"/>
    <lineage>
        <taxon>Eukaryota</taxon>
        <taxon>Metazoa</taxon>
        <taxon>Ecdysozoa</taxon>
        <taxon>Arthropoda</taxon>
        <taxon>Hexapoda</taxon>
        <taxon>Insecta</taxon>
        <taxon>Pterygota</taxon>
        <taxon>Neoptera</taxon>
        <taxon>Paraneoptera</taxon>
        <taxon>Hemiptera</taxon>
        <taxon>Heteroptera</taxon>
        <taxon>Panheteroptera</taxon>
        <taxon>Cimicomorpha</taxon>
        <taxon>Reduviidae</taxon>
        <taxon>Triatominae</taxon>
        <taxon>Rhodnius</taxon>
    </lineage>
</organism>
<keyword evidence="6" id="KW-1015">Disulfide bond</keyword>
<dbReference type="STRING" id="13249.T1HMP8"/>
<name>T1HMP8_RHOPR</name>
<dbReference type="InterPro" id="IPR038765">
    <property type="entry name" value="Papain-like_cys_pep_sf"/>
</dbReference>
<dbReference type="Proteomes" id="UP000015103">
    <property type="component" value="Unassembled WGS sequence"/>
</dbReference>
<dbReference type="AlphaFoldDB" id="T1HMP8"/>
<dbReference type="Gene3D" id="3.90.70.10">
    <property type="entry name" value="Cysteine proteinases"/>
    <property type="match status" value="1"/>
</dbReference>
<dbReference type="GO" id="GO:0006508">
    <property type="term" value="P:proteolysis"/>
    <property type="evidence" value="ECO:0007669"/>
    <property type="project" value="UniProtKB-KW"/>
</dbReference>
<dbReference type="Pfam" id="PF08127">
    <property type="entry name" value="Propeptide_C1"/>
    <property type="match status" value="1"/>
</dbReference>
<protein>
    <recommendedName>
        <fullName evidence="11">Peptidase C1A papain C-terminal domain-containing protein</fullName>
    </recommendedName>
</protein>
<feature type="domain" description="Peptidase C1A papain C-terminal" evidence="7">
    <location>
        <begin position="80"/>
        <end position="148"/>
    </location>
</feature>
<dbReference type="PROSITE" id="PS00139">
    <property type="entry name" value="THIOL_PROTEASE_CYS"/>
    <property type="match status" value="1"/>
</dbReference>
<dbReference type="VEuPathDB" id="VectorBase:RPRC005322"/>
<dbReference type="SUPFAM" id="SSF54001">
    <property type="entry name" value="Cysteine proteinases"/>
    <property type="match status" value="1"/>
</dbReference>
<dbReference type="GO" id="GO:0004197">
    <property type="term" value="F:cysteine-type endopeptidase activity"/>
    <property type="evidence" value="ECO:0007669"/>
    <property type="project" value="InterPro"/>
</dbReference>
<sequence length="151" mass="16480">MKELILISLLICGTLSVTVPSDPLSDEFIDYINSLGTTWKAGRNFAPDTPKKYLKSLTGVHENANAFTLPKRLESTNVEIPEEFDARTHWPNCTTSAIRVISEIRDQGSCGSCWAFGAVEAMSDRICIHSNGKLNVHLSAENLVSCCSSCG</sequence>
<keyword evidence="10" id="KW-1185">Reference proteome</keyword>
<dbReference type="InterPro" id="IPR013128">
    <property type="entry name" value="Peptidase_C1A"/>
</dbReference>
<dbReference type="PANTHER" id="PTHR12411">
    <property type="entry name" value="CYSTEINE PROTEASE FAMILY C1-RELATED"/>
    <property type="match status" value="1"/>
</dbReference>
<keyword evidence="3" id="KW-0732">Signal</keyword>
<evidence type="ECO:0000259" key="7">
    <source>
        <dbReference type="Pfam" id="PF00112"/>
    </source>
</evidence>
<evidence type="ECO:0000256" key="1">
    <source>
        <dbReference type="ARBA" id="ARBA00008455"/>
    </source>
</evidence>
<evidence type="ECO:0008006" key="11">
    <source>
        <dbReference type="Google" id="ProtNLM"/>
    </source>
</evidence>
<dbReference type="EMBL" id="ACPB03003864">
    <property type="status" value="NOT_ANNOTATED_CDS"/>
    <property type="molecule type" value="Genomic_DNA"/>
</dbReference>
<dbReference type="Pfam" id="PF00112">
    <property type="entry name" value="Peptidase_C1"/>
    <property type="match status" value="1"/>
</dbReference>
<keyword evidence="4" id="KW-0378">Hydrolase</keyword>
<evidence type="ECO:0000313" key="10">
    <source>
        <dbReference type="Proteomes" id="UP000015103"/>
    </source>
</evidence>
<dbReference type="eggNOG" id="KOG1543">
    <property type="taxonomic scope" value="Eukaryota"/>
</dbReference>
<dbReference type="OMA" id="WISVEIS"/>
<dbReference type="InterPro" id="IPR000668">
    <property type="entry name" value="Peptidase_C1A_C"/>
</dbReference>